<evidence type="ECO:0000256" key="1">
    <source>
        <dbReference type="SAM" id="MobiDB-lite"/>
    </source>
</evidence>
<name>A0A414AMK0_9FIRM</name>
<sequence length="197" mass="20290">MKRKLAVLGTAIMAAAAITACSGKDAKTTTAAEVVTQADTTAGMTDGETEDAGAASDSETAAESQSSESASQEAALLEEAEDVSHAGAELEQSEIKPFAEKVQKAVADKDMEALAGLCAYPVYVSLGEGQGEEIADESAFLKMDAGQIFTESLLKEIADTDVDTLEQFGAGVIMGEENSIIFNNVDGQAAITGINLN</sequence>
<feature type="chain" id="PRO_5038305006" evidence="2">
    <location>
        <begin position="21"/>
        <end position="197"/>
    </location>
</feature>
<keyword evidence="2" id="KW-0732">Signal</keyword>
<reference evidence="5 6" key="1">
    <citation type="submission" date="2018-08" db="EMBL/GenBank/DDBJ databases">
        <title>A genome reference for cultivated species of the human gut microbiota.</title>
        <authorList>
            <person name="Zou Y."/>
            <person name="Xue W."/>
            <person name="Luo G."/>
        </authorList>
    </citation>
    <scope>NUCLEOTIDE SEQUENCE [LARGE SCALE GENOMIC DNA]</scope>
    <source>
        <strain evidence="3 6">AF14-18</strain>
        <strain evidence="4 5">AM35-14</strain>
    </source>
</reference>
<feature type="signal peptide" evidence="2">
    <location>
        <begin position="1"/>
        <end position="20"/>
    </location>
</feature>
<organism evidence="4 5">
    <name type="scientific">Enterocloster bolteae</name>
    <dbReference type="NCBI Taxonomy" id="208479"/>
    <lineage>
        <taxon>Bacteria</taxon>
        <taxon>Bacillati</taxon>
        <taxon>Bacillota</taxon>
        <taxon>Clostridia</taxon>
        <taxon>Lachnospirales</taxon>
        <taxon>Lachnospiraceae</taxon>
        <taxon>Enterocloster</taxon>
    </lineage>
</organism>
<feature type="region of interest" description="Disordered" evidence="1">
    <location>
        <begin position="37"/>
        <end position="92"/>
    </location>
</feature>
<evidence type="ECO:0000256" key="2">
    <source>
        <dbReference type="SAM" id="SignalP"/>
    </source>
</evidence>
<feature type="compositionally biased region" description="Low complexity" evidence="1">
    <location>
        <begin position="52"/>
        <end position="75"/>
    </location>
</feature>
<dbReference type="EMBL" id="QRZM01000003">
    <property type="protein sequence ID" value="RGV76607.1"/>
    <property type="molecule type" value="Genomic_DNA"/>
</dbReference>
<dbReference type="RefSeq" id="WP_117625412.1">
    <property type="nucleotide sequence ID" value="NZ_CATYQV010000030.1"/>
</dbReference>
<dbReference type="EMBL" id="QSHZ01000034">
    <property type="protein sequence ID" value="RHC51072.1"/>
    <property type="molecule type" value="Genomic_DNA"/>
</dbReference>
<gene>
    <name evidence="4" type="ORF">DW839_24855</name>
    <name evidence="3" type="ORF">DWW02_08530</name>
</gene>
<evidence type="ECO:0000313" key="4">
    <source>
        <dbReference type="EMBL" id="RHC51072.1"/>
    </source>
</evidence>
<dbReference type="Proteomes" id="UP000283975">
    <property type="component" value="Unassembled WGS sequence"/>
</dbReference>
<evidence type="ECO:0000313" key="6">
    <source>
        <dbReference type="Proteomes" id="UP000284543"/>
    </source>
</evidence>
<evidence type="ECO:0000313" key="3">
    <source>
        <dbReference type="EMBL" id="RGV76607.1"/>
    </source>
</evidence>
<accession>A0A414AMK0</accession>
<dbReference type="Proteomes" id="UP000284543">
    <property type="component" value="Unassembled WGS sequence"/>
</dbReference>
<dbReference type="AlphaFoldDB" id="A0A414AMK0"/>
<proteinExistence type="predicted"/>
<evidence type="ECO:0000313" key="5">
    <source>
        <dbReference type="Proteomes" id="UP000283975"/>
    </source>
</evidence>
<protein>
    <submittedName>
        <fullName evidence="4">Uncharacterized protein</fullName>
    </submittedName>
</protein>
<dbReference type="PROSITE" id="PS51257">
    <property type="entry name" value="PROKAR_LIPOPROTEIN"/>
    <property type="match status" value="1"/>
</dbReference>
<comment type="caution">
    <text evidence="4">The sequence shown here is derived from an EMBL/GenBank/DDBJ whole genome shotgun (WGS) entry which is preliminary data.</text>
</comment>